<keyword evidence="4" id="KW-1133">Transmembrane helix</keyword>
<evidence type="ECO:0000313" key="6">
    <source>
        <dbReference type="EMBL" id="KAH8981628.1"/>
    </source>
</evidence>
<dbReference type="SUPFAM" id="SSF56112">
    <property type="entry name" value="Protein kinase-like (PK-like)"/>
    <property type="match status" value="1"/>
</dbReference>
<sequence>VRELAADALSTQWANSLLRDVYDFISEYQKQTDTICPMEIPVFWFVAAGLAVTSFLGATFLGATTDSKEVFLVEKLIQHKDGPWRKYINNNSSYPCYFSNNEDCQRAEFLAFCQHVQYWRTSCQAFTSDFQGGNTLLTDPQIITHP</sequence>
<dbReference type="InterPro" id="IPR011009">
    <property type="entry name" value="Kinase-like_dom_sf"/>
</dbReference>
<keyword evidence="4" id="KW-0472">Membrane</keyword>
<evidence type="ECO:0000256" key="4">
    <source>
        <dbReference type="SAM" id="Phobius"/>
    </source>
</evidence>
<evidence type="ECO:0000256" key="1">
    <source>
        <dbReference type="ARBA" id="ARBA00022527"/>
    </source>
</evidence>
<evidence type="ECO:0000259" key="5">
    <source>
        <dbReference type="Pfam" id="PF02816"/>
    </source>
</evidence>
<dbReference type="Pfam" id="PF02816">
    <property type="entry name" value="Alpha_kinase"/>
    <property type="match status" value="1"/>
</dbReference>
<dbReference type="AlphaFoldDB" id="A0AAD4LB66"/>
<keyword evidence="3" id="KW-0418">Kinase</keyword>
<accession>A0AAD4LB66</accession>
<feature type="transmembrane region" description="Helical" evidence="4">
    <location>
        <begin position="42"/>
        <end position="63"/>
    </location>
</feature>
<dbReference type="EMBL" id="JAKELL010000113">
    <property type="protein sequence ID" value="KAH8981628.1"/>
    <property type="molecule type" value="Genomic_DNA"/>
</dbReference>
<dbReference type="InterPro" id="IPR004166">
    <property type="entry name" value="a-kinase_dom"/>
</dbReference>
<evidence type="ECO:0000256" key="2">
    <source>
        <dbReference type="ARBA" id="ARBA00022679"/>
    </source>
</evidence>
<feature type="non-terminal residue" evidence="6">
    <location>
        <position position="1"/>
    </location>
</feature>
<name>A0AAD4LB66_9AGAM</name>
<reference evidence="6" key="1">
    <citation type="submission" date="2022-01" db="EMBL/GenBank/DDBJ databases">
        <title>Comparative genomics reveals a dynamic genome evolution in the ectomycorrhizal milk-cap (Lactarius) mushrooms.</title>
        <authorList>
            <consortium name="DOE Joint Genome Institute"/>
            <person name="Lebreton A."/>
            <person name="Tang N."/>
            <person name="Kuo A."/>
            <person name="LaButti K."/>
            <person name="Drula E."/>
            <person name="Barry K."/>
            <person name="Clum A."/>
            <person name="Lipzen A."/>
            <person name="Mousain D."/>
            <person name="Ng V."/>
            <person name="Wang R."/>
            <person name="Wang X."/>
            <person name="Dai Y."/>
            <person name="Henrissat B."/>
            <person name="Grigoriev I.V."/>
            <person name="Guerin-Laguette A."/>
            <person name="Yu F."/>
            <person name="Martin F.M."/>
        </authorList>
    </citation>
    <scope>NUCLEOTIDE SEQUENCE</scope>
    <source>
        <strain evidence="6">QP</strain>
    </source>
</reference>
<dbReference type="GO" id="GO:0004674">
    <property type="term" value="F:protein serine/threonine kinase activity"/>
    <property type="evidence" value="ECO:0007669"/>
    <property type="project" value="UniProtKB-KW"/>
</dbReference>
<proteinExistence type="predicted"/>
<keyword evidence="1" id="KW-0723">Serine/threonine-protein kinase</keyword>
<organism evidence="6 7">
    <name type="scientific">Lactarius akahatsu</name>
    <dbReference type="NCBI Taxonomy" id="416441"/>
    <lineage>
        <taxon>Eukaryota</taxon>
        <taxon>Fungi</taxon>
        <taxon>Dikarya</taxon>
        <taxon>Basidiomycota</taxon>
        <taxon>Agaricomycotina</taxon>
        <taxon>Agaricomycetes</taxon>
        <taxon>Russulales</taxon>
        <taxon>Russulaceae</taxon>
        <taxon>Lactarius</taxon>
    </lineage>
</organism>
<keyword evidence="7" id="KW-1185">Reference proteome</keyword>
<evidence type="ECO:0000256" key="3">
    <source>
        <dbReference type="ARBA" id="ARBA00022777"/>
    </source>
</evidence>
<protein>
    <recommendedName>
        <fullName evidence="5">Alpha-type protein kinase domain-containing protein</fullName>
    </recommendedName>
</protein>
<comment type="caution">
    <text evidence="6">The sequence shown here is derived from an EMBL/GenBank/DDBJ whole genome shotgun (WGS) entry which is preliminary data.</text>
</comment>
<dbReference type="Proteomes" id="UP001201163">
    <property type="component" value="Unassembled WGS sequence"/>
</dbReference>
<gene>
    <name evidence="6" type="ORF">EDB92DRAFT_1805123</name>
</gene>
<feature type="domain" description="Alpha-type protein kinase" evidence="5">
    <location>
        <begin position="62"/>
        <end position="144"/>
    </location>
</feature>
<dbReference type="Gene3D" id="3.20.200.10">
    <property type="entry name" value="MHCK/EF2 kinase"/>
    <property type="match status" value="1"/>
</dbReference>
<evidence type="ECO:0000313" key="7">
    <source>
        <dbReference type="Proteomes" id="UP001201163"/>
    </source>
</evidence>
<keyword evidence="2" id="KW-0808">Transferase</keyword>
<keyword evidence="4" id="KW-0812">Transmembrane</keyword>
<dbReference type="GO" id="GO:0005524">
    <property type="term" value="F:ATP binding"/>
    <property type="evidence" value="ECO:0007669"/>
    <property type="project" value="InterPro"/>
</dbReference>